<feature type="transmembrane region" description="Helical" evidence="8">
    <location>
        <begin position="62"/>
        <end position="83"/>
    </location>
</feature>
<evidence type="ECO:0000256" key="7">
    <source>
        <dbReference type="ARBA" id="ARBA00023136"/>
    </source>
</evidence>
<keyword evidence="6" id="KW-0406">Ion transport</keyword>
<keyword evidence="4 8" id="KW-0812">Transmembrane</keyword>
<dbReference type="PANTHER" id="PTHR31064">
    <property type="entry name" value="POTASSIUM TRANSPORT PROTEIN DDB_G0292412-RELATED"/>
    <property type="match status" value="1"/>
</dbReference>
<comment type="subcellular location">
    <subcellularLocation>
        <location evidence="1">Membrane</location>
        <topology evidence="1">Multi-pass membrane protein</topology>
    </subcellularLocation>
</comment>
<feature type="transmembrane region" description="Helical" evidence="8">
    <location>
        <begin position="123"/>
        <end position="143"/>
    </location>
</feature>
<feature type="transmembrane region" description="Helical" evidence="8">
    <location>
        <begin position="404"/>
        <end position="427"/>
    </location>
</feature>
<protein>
    <recommendedName>
        <fullName evidence="11">High-affinity potassium transporter</fullName>
    </recommendedName>
</protein>
<keyword evidence="10" id="KW-1185">Reference proteome</keyword>
<feature type="transmembrane region" description="Helical" evidence="8">
    <location>
        <begin position="209"/>
        <end position="232"/>
    </location>
</feature>
<proteinExistence type="inferred from homology"/>
<keyword evidence="5 8" id="KW-1133">Transmembrane helix</keyword>
<dbReference type="AlphaFoldDB" id="A0AAP0HU13"/>
<evidence type="ECO:0000256" key="4">
    <source>
        <dbReference type="ARBA" id="ARBA00022692"/>
    </source>
</evidence>
<keyword evidence="3" id="KW-0813">Transport</keyword>
<keyword evidence="7 8" id="KW-0472">Membrane</keyword>
<evidence type="ECO:0000256" key="8">
    <source>
        <dbReference type="SAM" id="Phobius"/>
    </source>
</evidence>
<organism evidence="9 10">
    <name type="scientific">Stephania yunnanensis</name>
    <dbReference type="NCBI Taxonomy" id="152371"/>
    <lineage>
        <taxon>Eukaryota</taxon>
        <taxon>Viridiplantae</taxon>
        <taxon>Streptophyta</taxon>
        <taxon>Embryophyta</taxon>
        <taxon>Tracheophyta</taxon>
        <taxon>Spermatophyta</taxon>
        <taxon>Magnoliopsida</taxon>
        <taxon>Ranunculales</taxon>
        <taxon>Menispermaceae</taxon>
        <taxon>Menispermoideae</taxon>
        <taxon>Cissampelideae</taxon>
        <taxon>Stephania</taxon>
    </lineage>
</organism>
<dbReference type="PANTHER" id="PTHR31064:SF30">
    <property type="entry name" value="HIGH-AFFINITY POTASSIUM TRANSPORT PROTEIN-RELATED"/>
    <property type="match status" value="1"/>
</dbReference>
<dbReference type="EMBL" id="JBBNAF010000011">
    <property type="protein sequence ID" value="KAK9097709.1"/>
    <property type="molecule type" value="Genomic_DNA"/>
</dbReference>
<sequence>MKITSFACFLKKPHHLSSGSGSSSSSGGGSGGSTISLASLGTSMCGLVSHSFHSLVYTINPFWIQLCYFISFSFLGLLILSLLETRPGSIRPKALDMYFMSVSATTVSSMSTVEMEVFSDAQLAVFTILMFLGGEVFVSILGLQFSKYKIKRSLLHNNEINNDHSKNIEVYVKENNVQEPSCLSYNRNNDASSLIDTSNDHLKYNSIRYLGYITLGYLLVVIVLGSTLVAIYTSLVPSASEVLHNKGLRLRTFSVFAIVSTFTNCGFIPTNENMIVFRKNSGLLLLLVPQILLGNTLYPTCLRLVIWMFGRLTRRVEFNYMLKHSEELGYAHLLPRIHSFFLLFTVLGFIFLQFILFCFMEWSSEVLDDGLMNPFQKIVAALFQVVNSRHAGESIVDLSTISSAILVLFVVMMLASLFLFSHIYILFSKIQLEKKNIYIYRT</sequence>
<gene>
    <name evidence="9" type="ORF">Syun_024754</name>
</gene>
<evidence type="ECO:0000256" key="5">
    <source>
        <dbReference type="ARBA" id="ARBA00022989"/>
    </source>
</evidence>
<dbReference type="GO" id="GO:0030001">
    <property type="term" value="P:metal ion transport"/>
    <property type="evidence" value="ECO:0007669"/>
    <property type="project" value="UniProtKB-ARBA"/>
</dbReference>
<dbReference type="Pfam" id="PF02386">
    <property type="entry name" value="TrkH"/>
    <property type="match status" value="1"/>
</dbReference>
<feature type="transmembrane region" description="Helical" evidence="8">
    <location>
        <begin position="283"/>
        <end position="306"/>
    </location>
</feature>
<dbReference type="GO" id="GO:0005886">
    <property type="term" value="C:plasma membrane"/>
    <property type="evidence" value="ECO:0007669"/>
    <property type="project" value="TreeGrafter"/>
</dbReference>
<evidence type="ECO:0000313" key="10">
    <source>
        <dbReference type="Proteomes" id="UP001420932"/>
    </source>
</evidence>
<feature type="transmembrane region" description="Helical" evidence="8">
    <location>
        <begin position="340"/>
        <end position="362"/>
    </location>
</feature>
<evidence type="ECO:0000256" key="6">
    <source>
        <dbReference type="ARBA" id="ARBA00023065"/>
    </source>
</evidence>
<evidence type="ECO:0000256" key="2">
    <source>
        <dbReference type="ARBA" id="ARBA00010864"/>
    </source>
</evidence>
<evidence type="ECO:0008006" key="11">
    <source>
        <dbReference type="Google" id="ProtNLM"/>
    </source>
</evidence>
<evidence type="ECO:0000256" key="1">
    <source>
        <dbReference type="ARBA" id="ARBA00004141"/>
    </source>
</evidence>
<dbReference type="GO" id="GO:0008324">
    <property type="term" value="F:monoatomic cation transmembrane transporter activity"/>
    <property type="evidence" value="ECO:0007669"/>
    <property type="project" value="InterPro"/>
</dbReference>
<reference evidence="9 10" key="1">
    <citation type="submission" date="2024-01" db="EMBL/GenBank/DDBJ databases">
        <title>Genome assemblies of Stephania.</title>
        <authorList>
            <person name="Yang L."/>
        </authorList>
    </citation>
    <scope>NUCLEOTIDE SEQUENCE [LARGE SCALE GENOMIC DNA]</scope>
    <source>
        <strain evidence="9">YNDBR</strain>
        <tissue evidence="9">Leaf</tissue>
    </source>
</reference>
<dbReference type="InterPro" id="IPR003445">
    <property type="entry name" value="Cat_transpt"/>
</dbReference>
<accession>A0AAP0HU13</accession>
<comment type="similarity">
    <text evidence="2">Belongs to the TrkH potassium transport family. HKT (TC 2.A.38.3) subfamily.</text>
</comment>
<dbReference type="InterPro" id="IPR051143">
    <property type="entry name" value="TrkH_K-transport"/>
</dbReference>
<dbReference type="Proteomes" id="UP001420932">
    <property type="component" value="Unassembled WGS sequence"/>
</dbReference>
<evidence type="ECO:0000313" key="9">
    <source>
        <dbReference type="EMBL" id="KAK9097709.1"/>
    </source>
</evidence>
<comment type="caution">
    <text evidence="9">The sequence shown here is derived from an EMBL/GenBank/DDBJ whole genome shotgun (WGS) entry which is preliminary data.</text>
</comment>
<name>A0AAP0HU13_9MAGN</name>
<evidence type="ECO:0000256" key="3">
    <source>
        <dbReference type="ARBA" id="ARBA00022448"/>
    </source>
</evidence>